<dbReference type="Proteomes" id="UP000011014">
    <property type="component" value="Unassembled WGS sequence"/>
</dbReference>
<organism evidence="2">
    <name type="scientific">Oikopleura dioica</name>
    <name type="common">Tunicate</name>
    <dbReference type="NCBI Taxonomy" id="34765"/>
    <lineage>
        <taxon>Eukaryota</taxon>
        <taxon>Metazoa</taxon>
        <taxon>Chordata</taxon>
        <taxon>Tunicata</taxon>
        <taxon>Appendicularia</taxon>
        <taxon>Copelata</taxon>
        <taxon>Oikopleuridae</taxon>
        <taxon>Oikopleura</taxon>
    </lineage>
</organism>
<reference evidence="2" key="1">
    <citation type="journal article" date="2010" name="Science">
        <title>Plasticity of animal genome architecture unmasked by rapid evolution of a pelagic tunicate.</title>
        <authorList>
            <person name="Denoeud F."/>
            <person name="Henriet S."/>
            <person name="Mungpakdee S."/>
            <person name="Aury J.M."/>
            <person name="Da Silva C."/>
            <person name="Brinkmann H."/>
            <person name="Mikhaleva J."/>
            <person name="Olsen L.C."/>
            <person name="Jubin C."/>
            <person name="Canestro C."/>
            <person name="Bouquet J.M."/>
            <person name="Danks G."/>
            <person name="Poulain J."/>
            <person name="Campsteijn C."/>
            <person name="Adamski M."/>
            <person name="Cross I."/>
            <person name="Yadetie F."/>
            <person name="Muffato M."/>
            <person name="Louis A."/>
            <person name="Butcher S."/>
            <person name="Tsagkogeorga G."/>
            <person name="Konrad A."/>
            <person name="Singh S."/>
            <person name="Jensen M.F."/>
            <person name="Cong E.H."/>
            <person name="Eikeseth-Otteraa H."/>
            <person name="Noel B."/>
            <person name="Anthouard V."/>
            <person name="Porcel B.M."/>
            <person name="Kachouri-Lafond R."/>
            <person name="Nishino A."/>
            <person name="Ugolini M."/>
            <person name="Chourrout P."/>
            <person name="Nishida H."/>
            <person name="Aasland R."/>
            <person name="Huzurbazar S."/>
            <person name="Westhof E."/>
            <person name="Delsuc F."/>
            <person name="Lehrach H."/>
            <person name="Reinhardt R."/>
            <person name="Weissenbach J."/>
            <person name="Roy S.W."/>
            <person name="Artiguenave F."/>
            <person name="Postlethwait J.H."/>
            <person name="Manak J.R."/>
            <person name="Thompson E.M."/>
            <person name="Jaillon O."/>
            <person name="Du Pasquier L."/>
            <person name="Boudinot P."/>
            <person name="Liberles D.A."/>
            <person name="Volff J.N."/>
            <person name="Philippe H."/>
            <person name="Lenhard B."/>
            <person name="Roest Crollius H."/>
            <person name="Wincker P."/>
            <person name="Chourrout D."/>
        </authorList>
    </citation>
    <scope>NUCLEOTIDE SEQUENCE [LARGE SCALE GENOMIC DNA]</scope>
</reference>
<proteinExistence type="predicted"/>
<sequence>MTVLEDEERPDKVIYMNIWETIRVDLEMHRRGAKQAQFKYIYDEKSVNIRNDVDDIDGDLDEDANIGLYLLGKVPGKITVQVFAHHPTLCKDDEWIEVSKLSVFIKKDLLNELLHQMGLLPCDDFDEVSISEIAQMAFDLSATIASEEVLKWNKFFKKMDAKYSRTSLFTSIINEIGIDFKIIRGLTKYTVNYGQQQSQESSFALVKIDDGSWVFYDPEIAHTLQANSAVADFRNLMINTEVHILQYTHFSGDKHWTKYISSKGGENLQEEVFSRQLALSAHTFSHAVVPKSHPERKGFSPPSVLEIKIEVHEGEKIFVEFLNPKNLKICPSLNSPRGAGGNNSKPALSVQGNTVRLDFFTSTTCDLKISAGPKNDELFRYKITARFKRRNSQIHAVELLQAQKAEKILEEKEKMIDDEVAVENPSELTKQNTAEKTEKVEELKEEEKIKEAEKEPKKVDSPDKKTTVKDKKTEIEPENVKIDAKSFSFAPNSTKDDILKTIFDYFMHHSLSEICEKIASRLFEHDIQCKVVRGVCKYHEKYFPGYDFTNDLKNGGISSWNIAVVDESDHLIDIVTSRRIKSSLRTKPFFKSVPWVFYESHFPKKRSNSLLQEEDQFSIDDWAAKPSRSPLFREIDLREKGRSVTASFSLAVDHQKCMRFTFPHEMYEQVQFKCKLSEFHLTDDGYPQITDCPIDKARTLIFSSDAGTTGEVTVKVECHKRGKYLLEVMGFHPDLCHGTDFKPLTSFLISVK</sequence>
<dbReference type="AlphaFoldDB" id="E4Z195"/>
<accession>E4Z195</accession>
<protein>
    <submittedName>
        <fullName evidence="2">Uncharacterized protein</fullName>
    </submittedName>
</protein>
<gene>
    <name evidence="2" type="ORF">GSOID_T00023548001</name>
</gene>
<feature type="region of interest" description="Disordered" evidence="1">
    <location>
        <begin position="426"/>
        <end position="472"/>
    </location>
</feature>
<name>E4Z195_OIKDI</name>
<evidence type="ECO:0000313" key="2">
    <source>
        <dbReference type="EMBL" id="CBY41473.1"/>
    </source>
</evidence>
<feature type="compositionally biased region" description="Basic and acidic residues" evidence="1">
    <location>
        <begin position="433"/>
        <end position="472"/>
    </location>
</feature>
<evidence type="ECO:0000256" key="1">
    <source>
        <dbReference type="SAM" id="MobiDB-lite"/>
    </source>
</evidence>
<dbReference type="EMBL" id="FN656456">
    <property type="protein sequence ID" value="CBY41473.1"/>
    <property type="molecule type" value="Genomic_DNA"/>
</dbReference>